<gene>
    <name evidence="1" type="ORF">Slati_1705200</name>
</gene>
<reference evidence="1" key="2">
    <citation type="journal article" date="2024" name="Plant">
        <title>Genomic evolution and insights into agronomic trait innovations of Sesamum species.</title>
        <authorList>
            <person name="Miao H."/>
            <person name="Wang L."/>
            <person name="Qu L."/>
            <person name="Liu H."/>
            <person name="Sun Y."/>
            <person name="Le M."/>
            <person name="Wang Q."/>
            <person name="Wei S."/>
            <person name="Zheng Y."/>
            <person name="Lin W."/>
            <person name="Duan Y."/>
            <person name="Cao H."/>
            <person name="Xiong S."/>
            <person name="Wang X."/>
            <person name="Wei L."/>
            <person name="Li C."/>
            <person name="Ma Q."/>
            <person name="Ju M."/>
            <person name="Zhao R."/>
            <person name="Li G."/>
            <person name="Mu C."/>
            <person name="Tian Q."/>
            <person name="Mei H."/>
            <person name="Zhang T."/>
            <person name="Gao T."/>
            <person name="Zhang H."/>
        </authorList>
    </citation>
    <scope>NUCLEOTIDE SEQUENCE</scope>
    <source>
        <strain evidence="1">KEN1</strain>
    </source>
</reference>
<dbReference type="EMBL" id="JACGWN010000006">
    <property type="protein sequence ID" value="KAL0445773.1"/>
    <property type="molecule type" value="Genomic_DNA"/>
</dbReference>
<protein>
    <submittedName>
        <fullName evidence="1">Uncharacterized protein</fullName>
    </submittedName>
</protein>
<accession>A0AAW2WWF7</accession>
<organism evidence="1">
    <name type="scientific">Sesamum latifolium</name>
    <dbReference type="NCBI Taxonomy" id="2727402"/>
    <lineage>
        <taxon>Eukaryota</taxon>
        <taxon>Viridiplantae</taxon>
        <taxon>Streptophyta</taxon>
        <taxon>Embryophyta</taxon>
        <taxon>Tracheophyta</taxon>
        <taxon>Spermatophyta</taxon>
        <taxon>Magnoliopsida</taxon>
        <taxon>eudicotyledons</taxon>
        <taxon>Gunneridae</taxon>
        <taxon>Pentapetalae</taxon>
        <taxon>asterids</taxon>
        <taxon>lamiids</taxon>
        <taxon>Lamiales</taxon>
        <taxon>Pedaliaceae</taxon>
        <taxon>Sesamum</taxon>
    </lineage>
</organism>
<comment type="caution">
    <text evidence="1">The sequence shown here is derived from an EMBL/GenBank/DDBJ whole genome shotgun (WGS) entry which is preliminary data.</text>
</comment>
<evidence type="ECO:0000313" key="1">
    <source>
        <dbReference type="EMBL" id="KAL0445773.1"/>
    </source>
</evidence>
<sequence>MSSEECWSDNKDDDGARVFYSDGAFGILVVNNDEEGGSAKLFVCRFFGILLVNDI</sequence>
<proteinExistence type="predicted"/>
<reference evidence="1" key="1">
    <citation type="submission" date="2020-06" db="EMBL/GenBank/DDBJ databases">
        <authorList>
            <person name="Li T."/>
            <person name="Hu X."/>
            <person name="Zhang T."/>
            <person name="Song X."/>
            <person name="Zhang H."/>
            <person name="Dai N."/>
            <person name="Sheng W."/>
            <person name="Hou X."/>
            <person name="Wei L."/>
        </authorList>
    </citation>
    <scope>NUCLEOTIDE SEQUENCE</scope>
    <source>
        <strain evidence="1">KEN1</strain>
        <tissue evidence="1">Leaf</tissue>
    </source>
</reference>
<dbReference type="AlphaFoldDB" id="A0AAW2WWF7"/>
<name>A0AAW2WWF7_9LAMI</name>